<protein>
    <submittedName>
        <fullName evidence="1">Fumarate hydratase</fullName>
    </submittedName>
</protein>
<sequence>MLKAKSIKRKAQTRLKAESEKQAASKAGLLNFLKAFSFLLSALSLASCSFNPNLQGKGETYLQGEWQQDSSAVQQKLITFSAYRIKFDCDSFYMQIHSRSAVNYGSDTCRKNGQWAEYIKGAYRQRNDTLFMKGQFCNANFSLKTNTDCFRVGPYEELFRVSKKSDSLVQLSGTSNVIPVQLKLIKRTTCTQKPL</sequence>
<dbReference type="EMBL" id="CP054139">
    <property type="protein sequence ID" value="QKJ32734.1"/>
    <property type="molecule type" value="Genomic_DNA"/>
</dbReference>
<proteinExistence type="predicted"/>
<dbReference type="AlphaFoldDB" id="A0A7D4TSD8"/>
<dbReference type="KEGG" id="mmab:HQ865_24220"/>
<dbReference type="Proteomes" id="UP000505355">
    <property type="component" value="Chromosome"/>
</dbReference>
<keyword evidence="2" id="KW-1185">Reference proteome</keyword>
<evidence type="ECO:0000313" key="2">
    <source>
        <dbReference type="Proteomes" id="UP000505355"/>
    </source>
</evidence>
<reference evidence="1 2" key="1">
    <citation type="submission" date="2020-05" db="EMBL/GenBank/DDBJ databases">
        <title>Mucilaginibacter mali sp. nov.</title>
        <authorList>
            <person name="Kim H.S."/>
            <person name="Lee K.C."/>
            <person name="Suh M.K."/>
            <person name="Kim J.-S."/>
            <person name="Han K.-I."/>
            <person name="Eom M.K."/>
            <person name="Shin Y.K."/>
            <person name="Lee J.-S."/>
        </authorList>
    </citation>
    <scope>NUCLEOTIDE SEQUENCE [LARGE SCALE GENOMIC DNA]</scope>
    <source>
        <strain evidence="1 2">G2-14</strain>
    </source>
</reference>
<organism evidence="1 2">
    <name type="scientific">Mucilaginibacter mali</name>
    <dbReference type="NCBI Taxonomy" id="2740462"/>
    <lineage>
        <taxon>Bacteria</taxon>
        <taxon>Pseudomonadati</taxon>
        <taxon>Bacteroidota</taxon>
        <taxon>Sphingobacteriia</taxon>
        <taxon>Sphingobacteriales</taxon>
        <taxon>Sphingobacteriaceae</taxon>
        <taxon>Mucilaginibacter</taxon>
    </lineage>
</organism>
<dbReference type="RefSeq" id="WP_173417380.1">
    <property type="nucleotide sequence ID" value="NZ_CP054139.1"/>
</dbReference>
<accession>A0A7D4TSD8</accession>
<evidence type="ECO:0000313" key="1">
    <source>
        <dbReference type="EMBL" id="QKJ32734.1"/>
    </source>
</evidence>
<name>A0A7D4TSD8_9SPHI</name>
<gene>
    <name evidence="1" type="ORF">HQ865_24220</name>
</gene>